<dbReference type="STRING" id="254406.SAMN04488042_10611"/>
<evidence type="ECO:0000256" key="1">
    <source>
        <dbReference type="RuleBase" id="RU003682"/>
    </source>
</evidence>
<dbReference type="EMBL" id="FOTQ01000006">
    <property type="protein sequence ID" value="SFM30738.1"/>
    <property type="molecule type" value="Genomic_DNA"/>
</dbReference>
<proteinExistence type="inferred from homology"/>
<accession>A0A1I4PSJ3</accession>
<evidence type="ECO:0000259" key="2">
    <source>
        <dbReference type="PROSITE" id="PS51471"/>
    </source>
</evidence>
<dbReference type="RefSeq" id="WP_093094488.1">
    <property type="nucleotide sequence ID" value="NZ_FOTQ01000006.1"/>
</dbReference>
<feature type="domain" description="Fe2OG dioxygenase" evidence="2">
    <location>
        <begin position="129"/>
        <end position="242"/>
    </location>
</feature>
<comment type="similarity">
    <text evidence="1">Belongs to the iron/ascorbate-dependent oxidoreductase family.</text>
</comment>
<dbReference type="AlphaFoldDB" id="A0A1I4PSJ3"/>
<dbReference type="GO" id="GO:0016491">
    <property type="term" value="F:oxidoreductase activity"/>
    <property type="evidence" value="ECO:0007669"/>
    <property type="project" value="UniProtKB-KW"/>
</dbReference>
<dbReference type="Pfam" id="PF23169">
    <property type="entry name" value="HalD"/>
    <property type="match status" value="1"/>
</dbReference>
<dbReference type="Proteomes" id="UP000199144">
    <property type="component" value="Unassembled WGS sequence"/>
</dbReference>
<dbReference type="PROSITE" id="PS51471">
    <property type="entry name" value="FE2OG_OXY"/>
    <property type="match status" value="1"/>
</dbReference>
<dbReference type="InterPro" id="IPR056470">
    <property type="entry name" value="BesD/HalB-like"/>
</dbReference>
<dbReference type="InterPro" id="IPR005123">
    <property type="entry name" value="Oxoglu/Fe-dep_dioxygenase_dom"/>
</dbReference>
<name>A0A1I4PSJ3_9RHOB</name>
<dbReference type="GO" id="GO:0046872">
    <property type="term" value="F:metal ion binding"/>
    <property type="evidence" value="ECO:0007669"/>
    <property type="project" value="UniProtKB-KW"/>
</dbReference>
<gene>
    <name evidence="3" type="ORF">SAMN04488042_10611</name>
</gene>
<dbReference type="Gene3D" id="2.60.120.620">
    <property type="entry name" value="q2cbj1_9rhob like domain"/>
    <property type="match status" value="1"/>
</dbReference>
<dbReference type="OrthoDB" id="9798229at2"/>
<reference evidence="3 4" key="1">
    <citation type="submission" date="2016-10" db="EMBL/GenBank/DDBJ databases">
        <authorList>
            <person name="de Groot N.N."/>
        </authorList>
    </citation>
    <scope>NUCLEOTIDE SEQUENCE [LARGE SCALE GENOMIC DNA]</scope>
    <source>
        <strain evidence="3 4">DSM 15283</strain>
    </source>
</reference>
<evidence type="ECO:0000313" key="4">
    <source>
        <dbReference type="Proteomes" id="UP000199144"/>
    </source>
</evidence>
<keyword evidence="4" id="KW-1185">Reference proteome</keyword>
<dbReference type="SUPFAM" id="SSF51197">
    <property type="entry name" value="Clavaminate synthase-like"/>
    <property type="match status" value="1"/>
</dbReference>
<protein>
    <submittedName>
        <fullName evidence="3">2OG-Fe(II) oxygenase superfamily protein</fullName>
    </submittedName>
</protein>
<keyword evidence="1" id="KW-0408">Iron</keyword>
<organism evidence="3 4">
    <name type="scientific">Shimia aestuarii</name>
    <dbReference type="NCBI Taxonomy" id="254406"/>
    <lineage>
        <taxon>Bacteria</taxon>
        <taxon>Pseudomonadati</taxon>
        <taxon>Pseudomonadota</taxon>
        <taxon>Alphaproteobacteria</taxon>
        <taxon>Rhodobacterales</taxon>
        <taxon>Roseobacteraceae</taxon>
    </lineage>
</organism>
<sequence>MTLEDIVDLSAYPIGDTDFRASCKAAFDATGVLTMPGFVREAAISAIREEGLANQDKVYAKTEQHTVYLSAPDPAFDANHPRNRLVTSSKGCITDDLIPEGSALRALYSSVLFQAFLCEVLGEEALYEYADPLSSINLHFANTGQELGWHFDNSSFAITLMVQAPEKGGQFEYVENVRNADAGEMGFDAVDGILSGRRPVKELKAEAGTLVFFRGRNSIHRVAPNEGSRTRMLAVLAYNAEPGISLSEEARMTFYGRTG</sequence>
<evidence type="ECO:0000313" key="3">
    <source>
        <dbReference type="EMBL" id="SFM30738.1"/>
    </source>
</evidence>
<keyword evidence="1" id="KW-0479">Metal-binding</keyword>
<keyword evidence="1" id="KW-0560">Oxidoreductase</keyword>